<dbReference type="Pfam" id="PF12838">
    <property type="entry name" value="Fer4_7"/>
    <property type="match status" value="1"/>
</dbReference>
<dbReference type="Proteomes" id="UP000199584">
    <property type="component" value="Unassembled WGS sequence"/>
</dbReference>
<feature type="domain" description="4Fe-4S ferredoxin-type" evidence="4">
    <location>
        <begin position="36"/>
        <end position="66"/>
    </location>
</feature>
<dbReference type="InterPro" id="IPR017896">
    <property type="entry name" value="4Fe4S_Fe-S-bd"/>
</dbReference>
<dbReference type="GO" id="GO:0046872">
    <property type="term" value="F:metal ion binding"/>
    <property type="evidence" value="ECO:0007669"/>
    <property type="project" value="UniProtKB-KW"/>
</dbReference>
<feature type="domain" description="4Fe-4S ferredoxin-type" evidence="4">
    <location>
        <begin position="1"/>
        <end position="29"/>
    </location>
</feature>
<keyword evidence="2" id="KW-0408">Iron</keyword>
<dbReference type="GO" id="GO:0051536">
    <property type="term" value="F:iron-sulfur cluster binding"/>
    <property type="evidence" value="ECO:0007669"/>
    <property type="project" value="UniProtKB-KW"/>
</dbReference>
<dbReference type="SUPFAM" id="SSF54862">
    <property type="entry name" value="4Fe-4S ferredoxins"/>
    <property type="match status" value="1"/>
</dbReference>
<gene>
    <name evidence="5" type="ORF">SAMN05660706_12162</name>
</gene>
<evidence type="ECO:0000313" key="6">
    <source>
        <dbReference type="Proteomes" id="UP000199584"/>
    </source>
</evidence>
<dbReference type="PANTHER" id="PTHR43122:SF1">
    <property type="entry name" value="IRON-SULFUR-BINDING PROTEIN"/>
    <property type="match status" value="1"/>
</dbReference>
<evidence type="ECO:0000256" key="2">
    <source>
        <dbReference type="ARBA" id="ARBA00023004"/>
    </source>
</evidence>
<dbReference type="PROSITE" id="PS00198">
    <property type="entry name" value="4FE4S_FER_1"/>
    <property type="match status" value="1"/>
</dbReference>
<dbReference type="AlphaFoldDB" id="A0A1I6DZL0"/>
<dbReference type="Gene3D" id="3.30.70.20">
    <property type="match status" value="1"/>
</dbReference>
<dbReference type="STRING" id="39060.SAMN05660706_12162"/>
<keyword evidence="3" id="KW-0411">Iron-sulfur</keyword>
<protein>
    <submittedName>
        <fullName evidence="5">2-oxoglutarate ferredoxin oxidoreductase, delta subunit</fullName>
    </submittedName>
</protein>
<reference evidence="6" key="1">
    <citation type="submission" date="2016-10" db="EMBL/GenBank/DDBJ databases">
        <authorList>
            <person name="Varghese N."/>
            <person name="Submissions S."/>
        </authorList>
    </citation>
    <scope>NUCLEOTIDE SEQUENCE [LARGE SCALE GENOMIC DNA]</scope>
    <source>
        <strain evidence="6">DSM 3669</strain>
    </source>
</reference>
<evidence type="ECO:0000313" key="5">
    <source>
        <dbReference type="EMBL" id="SFR10688.1"/>
    </source>
</evidence>
<sequence>MVIIDELYCKGCYLCSHYCPKKIIKPSGKRNGKGYIIPCIAEPEECTKCKTCELICPELALTVEEGAN</sequence>
<evidence type="ECO:0000256" key="1">
    <source>
        <dbReference type="ARBA" id="ARBA00022723"/>
    </source>
</evidence>
<dbReference type="OrthoDB" id="9804603at2"/>
<dbReference type="RefSeq" id="WP_092484941.1">
    <property type="nucleotide sequence ID" value="NZ_FOYM01000021.1"/>
</dbReference>
<keyword evidence="6" id="KW-1185">Reference proteome</keyword>
<keyword evidence="1" id="KW-0479">Metal-binding</keyword>
<evidence type="ECO:0000259" key="4">
    <source>
        <dbReference type="PROSITE" id="PS51379"/>
    </source>
</evidence>
<dbReference type="EMBL" id="FOYM01000021">
    <property type="protein sequence ID" value="SFR10688.1"/>
    <property type="molecule type" value="Genomic_DNA"/>
</dbReference>
<organism evidence="5 6">
    <name type="scientific">Desulfoscipio geothermicus DSM 3669</name>
    <dbReference type="NCBI Taxonomy" id="1121426"/>
    <lineage>
        <taxon>Bacteria</taxon>
        <taxon>Bacillati</taxon>
        <taxon>Bacillota</taxon>
        <taxon>Clostridia</taxon>
        <taxon>Eubacteriales</taxon>
        <taxon>Desulfallaceae</taxon>
        <taxon>Desulfoscipio</taxon>
    </lineage>
</organism>
<accession>A0A1I6DZL0</accession>
<dbReference type="PROSITE" id="PS51379">
    <property type="entry name" value="4FE4S_FER_2"/>
    <property type="match status" value="2"/>
</dbReference>
<proteinExistence type="predicted"/>
<dbReference type="PANTHER" id="PTHR43122">
    <property type="entry name" value="FERREDOXIN SUBUNIT OF PYRUVATE:FLAVODOXIN OXIDOREDUCTASE-RELATED"/>
    <property type="match status" value="1"/>
</dbReference>
<dbReference type="InterPro" id="IPR017900">
    <property type="entry name" value="4Fe4S_Fe_S_CS"/>
</dbReference>
<evidence type="ECO:0000256" key="3">
    <source>
        <dbReference type="ARBA" id="ARBA00023014"/>
    </source>
</evidence>
<name>A0A1I6DZL0_9FIRM</name>